<proteinExistence type="predicted"/>
<feature type="domain" description="DUF5615" evidence="1">
    <location>
        <begin position="5"/>
        <end position="116"/>
    </location>
</feature>
<reference evidence="2 3" key="1">
    <citation type="submission" date="2023-01" db="EMBL/GenBank/DDBJ databases">
        <title>Novel diversity within Roseofilum (Cyanobacteria; Desertifilaceae) from marine benthic mats with descriptions of four novel species.</title>
        <authorList>
            <person name="Wang Y."/>
            <person name="Berthold D.E."/>
            <person name="Hu J."/>
            <person name="Lefler F.W."/>
            <person name="Laughinghouse H.D. IV."/>
        </authorList>
    </citation>
    <scope>NUCLEOTIDE SEQUENCE [LARGE SCALE GENOMIC DNA]</scope>
    <source>
        <strain evidence="2 3">BLCC-M154</strain>
    </source>
</reference>
<comment type="caution">
    <text evidence="2">The sequence shown here is derived from an EMBL/GenBank/DDBJ whole genome shotgun (WGS) entry which is preliminary data.</text>
</comment>
<accession>A0ABT7AW00</accession>
<gene>
    <name evidence="2" type="ORF">PMG71_14215</name>
</gene>
<protein>
    <submittedName>
        <fullName evidence="2">DUF5615 family PIN-like protein</fullName>
    </submittedName>
</protein>
<dbReference type="EMBL" id="JAQOSP010000092">
    <property type="protein sequence ID" value="MDJ1170584.1"/>
    <property type="molecule type" value="Genomic_DNA"/>
</dbReference>
<evidence type="ECO:0000313" key="3">
    <source>
        <dbReference type="Proteomes" id="UP001235303"/>
    </source>
</evidence>
<dbReference type="RefSeq" id="WP_283754345.1">
    <property type="nucleotide sequence ID" value="NZ_JAQOSP010000092.1"/>
</dbReference>
<dbReference type="Proteomes" id="UP001235303">
    <property type="component" value="Unassembled WGS sequence"/>
</dbReference>
<dbReference type="InterPro" id="IPR041049">
    <property type="entry name" value="DUF5615"/>
</dbReference>
<sequence>MNLIRLFIDEDSMDQRFVNALESRGIDVITVGEARTIGFSDEEQLILATEQNRVLYTFNVGDFCQLHNQYISEERIHAGIIISSQAYSIGEQMRRVLKLISAKTAEDMLNQLVFLSAYSEDIYS</sequence>
<evidence type="ECO:0000313" key="2">
    <source>
        <dbReference type="EMBL" id="MDJ1170584.1"/>
    </source>
</evidence>
<organism evidence="2 3">
    <name type="scientific">Roseofilum acuticapitatum BLCC-M154</name>
    <dbReference type="NCBI Taxonomy" id="3022444"/>
    <lineage>
        <taxon>Bacteria</taxon>
        <taxon>Bacillati</taxon>
        <taxon>Cyanobacteriota</taxon>
        <taxon>Cyanophyceae</taxon>
        <taxon>Desertifilales</taxon>
        <taxon>Desertifilaceae</taxon>
        <taxon>Roseofilum</taxon>
        <taxon>Roseofilum acuticapitatum</taxon>
    </lineage>
</organism>
<evidence type="ECO:0000259" key="1">
    <source>
        <dbReference type="Pfam" id="PF18480"/>
    </source>
</evidence>
<name>A0ABT7AW00_9CYAN</name>
<keyword evidence="3" id="KW-1185">Reference proteome</keyword>
<dbReference type="Pfam" id="PF18480">
    <property type="entry name" value="DUF5615"/>
    <property type="match status" value="1"/>
</dbReference>